<evidence type="ECO:0008006" key="5">
    <source>
        <dbReference type="Google" id="ProtNLM"/>
    </source>
</evidence>
<gene>
    <name evidence="3" type="ORF">AD945_04200</name>
</gene>
<accession>A0A149TLG0</accession>
<evidence type="ECO:0000313" key="4">
    <source>
        <dbReference type="Proteomes" id="UP000075636"/>
    </source>
</evidence>
<feature type="signal peptide" evidence="2">
    <location>
        <begin position="1"/>
        <end position="19"/>
    </location>
</feature>
<proteinExistence type="predicted"/>
<dbReference type="OrthoDB" id="7226463at2"/>
<dbReference type="EMBL" id="LHZR01000094">
    <property type="protein sequence ID" value="KXV49531.1"/>
    <property type="molecule type" value="Genomic_DNA"/>
</dbReference>
<protein>
    <recommendedName>
        <fullName evidence="5">Type IV pilus biogenesis protein PilP</fullName>
    </recommendedName>
</protein>
<dbReference type="Proteomes" id="UP000075636">
    <property type="component" value="Unassembled WGS sequence"/>
</dbReference>
<feature type="region of interest" description="Disordered" evidence="1">
    <location>
        <begin position="166"/>
        <end position="204"/>
    </location>
</feature>
<organism evidence="3 4">
    <name type="scientific">Gluconobacter albidus</name>
    <dbReference type="NCBI Taxonomy" id="318683"/>
    <lineage>
        <taxon>Bacteria</taxon>
        <taxon>Pseudomonadati</taxon>
        <taxon>Pseudomonadota</taxon>
        <taxon>Alphaproteobacteria</taxon>
        <taxon>Acetobacterales</taxon>
        <taxon>Acetobacteraceae</taxon>
        <taxon>Gluconobacter</taxon>
    </lineage>
</organism>
<feature type="chain" id="PRO_5007555796" description="Type IV pilus biogenesis protein PilP" evidence="2">
    <location>
        <begin position="20"/>
        <end position="204"/>
    </location>
</feature>
<feature type="compositionally biased region" description="Polar residues" evidence="1">
    <location>
        <begin position="166"/>
        <end position="186"/>
    </location>
</feature>
<reference evidence="3 4" key="1">
    <citation type="submission" date="2015-06" db="EMBL/GenBank/DDBJ databases">
        <title>Improved classification and identification of acetic acid bacteria using matrix-assisted laser desorption/ionization time-of-flight mass spectrometry; Gluconobacter nephelii and Gluconobacter uchimurae are later heterotypic synonyms of Gluconobacter japonicus and Gluconobacter oxydans, respectively.</title>
        <authorList>
            <person name="Li L."/>
            <person name="Cleenwerck I."/>
            <person name="De Vuyst L."/>
            <person name="Vandamme P."/>
        </authorList>
    </citation>
    <scope>NUCLEOTIDE SEQUENCE [LARGE SCALE GENOMIC DNA]</scope>
    <source>
        <strain evidence="3 4">LMG 1768</strain>
    </source>
</reference>
<name>A0A149TLG0_9PROT</name>
<dbReference type="AlphaFoldDB" id="A0A149TLG0"/>
<dbReference type="NCBIfam" id="TIGR03021">
    <property type="entry name" value="pilP_fam"/>
    <property type="match status" value="1"/>
</dbReference>
<sequence>MKYLIAAAVAFTLPGLAQAATLDCAKHLNEPATGEVLSMAQIDQNNACLTYLQQAKAASDLTTAIAANERKQNEKQVQGQAPRAALDTQLAPPLSPPPREGSNDDHPLPKSLPKPPTYDALLVDPYNHTASAILRFADGSTSEVSKGVTLPDGSVVLAVTSSGVQISSNGSRSRLNATGSQPSGTQIIAIPGGSNTLPPPTYSR</sequence>
<evidence type="ECO:0000256" key="2">
    <source>
        <dbReference type="SAM" id="SignalP"/>
    </source>
</evidence>
<keyword evidence="2" id="KW-0732">Signal</keyword>
<dbReference type="RefSeq" id="WP_062106769.1">
    <property type="nucleotide sequence ID" value="NZ_LHZR01000094.1"/>
</dbReference>
<evidence type="ECO:0000313" key="3">
    <source>
        <dbReference type="EMBL" id="KXV49531.1"/>
    </source>
</evidence>
<dbReference type="InterPro" id="IPR022753">
    <property type="entry name" value="T4SS_pilus_biogen_PilP"/>
</dbReference>
<feature type="region of interest" description="Disordered" evidence="1">
    <location>
        <begin position="88"/>
        <end position="120"/>
    </location>
</feature>
<evidence type="ECO:0000256" key="1">
    <source>
        <dbReference type="SAM" id="MobiDB-lite"/>
    </source>
</evidence>
<comment type="caution">
    <text evidence="3">The sequence shown here is derived from an EMBL/GenBank/DDBJ whole genome shotgun (WGS) entry which is preliminary data.</text>
</comment>
<dbReference type="PATRIC" id="fig|318683.6.peg.1917"/>